<protein>
    <submittedName>
        <fullName evidence="1">DUF4435 domain-containing protein</fullName>
    </submittedName>
</protein>
<reference evidence="1 2" key="1">
    <citation type="submission" date="2017-08" db="EMBL/GenBank/DDBJ databases">
        <title>Functional genomic and metabolic studies of the symbiotic interactions of six Microcystis-dominated communities.</title>
        <authorList>
            <person name="Li Q."/>
            <person name="Lin F."/>
        </authorList>
    </citation>
    <scope>NUCLEOTIDE SEQUENCE [LARGE SCALE GENOMIC DNA]</scope>
    <source>
        <strain evidence="1">DA14</strain>
    </source>
</reference>
<sequence length="336" mass="39316">MNGLKLTPEEYVTEIIMSQDRFLLLEGADDEAFFTIICNLLKKNEAQISAEKLYLLKNIIIDTAERIQGKLGNRAKIEKICDLVAQEPPDVNNRVLGFVDREFREFECSNDLKDHIKTHKINKRLIWSRGHSIENYFFEISTLRKAFNDYLVSSFYQEAFEIFESKFEHTLRIACALSLAGSSEELVKPIAKSVNWQCIDITSTSLKIDLEEWGKILNKKHKLDQLRIQKLFNKFEVYLNMTNQCDIETSRWLSHGHIGFNFMFVVYSKCLYITASDLSDPRKNPSQEAEKVNQYKDTRFRTVANAWVRNQSVEFQGNNLNDFPIKCFWMLINDFQ</sequence>
<comment type="caution">
    <text evidence="1">The sequence shown here is derived from an EMBL/GenBank/DDBJ whole genome shotgun (WGS) entry which is preliminary data.</text>
</comment>
<evidence type="ECO:0000313" key="2">
    <source>
        <dbReference type="Proteomes" id="UP000256301"/>
    </source>
</evidence>
<name>A0A3E0M2P9_MICAE</name>
<evidence type="ECO:0000313" key="1">
    <source>
        <dbReference type="EMBL" id="REJ54005.1"/>
    </source>
</evidence>
<gene>
    <name evidence="1" type="ORF">DWQ56_20225</name>
</gene>
<dbReference type="EMBL" id="QQWE01000007">
    <property type="protein sequence ID" value="REJ54005.1"/>
    <property type="molecule type" value="Genomic_DNA"/>
</dbReference>
<proteinExistence type="predicted"/>
<dbReference type="Proteomes" id="UP000256301">
    <property type="component" value="Unassembled WGS sequence"/>
</dbReference>
<dbReference type="AlphaFoldDB" id="A0A3E0M2P9"/>
<accession>A0A3E0M2P9</accession>
<organism evidence="1 2">
    <name type="scientific">Microcystis aeruginosa DA14</name>
    <dbReference type="NCBI Taxonomy" id="1987506"/>
    <lineage>
        <taxon>Bacteria</taxon>
        <taxon>Bacillati</taxon>
        <taxon>Cyanobacteriota</taxon>
        <taxon>Cyanophyceae</taxon>
        <taxon>Oscillatoriophycideae</taxon>
        <taxon>Chroococcales</taxon>
        <taxon>Microcystaceae</taxon>
        <taxon>Microcystis</taxon>
    </lineage>
</organism>